<evidence type="ECO:0000313" key="2">
    <source>
        <dbReference type="EMBL" id="EAR99053.1"/>
    </source>
</evidence>
<dbReference type="AlphaFoldDB" id="Q23RJ5"/>
<name>Q23RJ5_TETTS</name>
<sequence length="218" mass="25822">MSDFVKKLGRTVLQNAVYSTSLCAIVHLTDKEYWDAKKLGYIVLFWLGGMMPLKMGQYGINQMILKRMDLPNYNFFYLHNAKALFIDLSLNHFFFPFVSITMLYNYFQYVVPHVYTPKPKTVEKFDKIKAETDKKQILDKEAKIAQDLLKDILRFRIHLSAISVFWDCAFPRYNMSRQAAKIVTDLTLTGKKIQFTKGYLFGFIWHTYCINKYFEFHH</sequence>
<gene>
    <name evidence="2" type="ORF">TTHERM_00384970</name>
</gene>
<evidence type="ECO:0000313" key="3">
    <source>
        <dbReference type="Proteomes" id="UP000009168"/>
    </source>
</evidence>
<keyword evidence="1" id="KW-0472">Membrane</keyword>
<keyword evidence="1 2" id="KW-0812">Transmembrane</keyword>
<dbReference type="GeneID" id="7825964"/>
<dbReference type="KEGG" id="tet:TTHERM_00384970"/>
<dbReference type="RefSeq" id="XP_001019298.1">
    <property type="nucleotide sequence ID" value="XM_001019298.1"/>
</dbReference>
<reference evidence="3" key="1">
    <citation type="journal article" date="2006" name="PLoS Biol.">
        <title>Macronuclear genome sequence of the ciliate Tetrahymena thermophila, a model eukaryote.</title>
        <authorList>
            <person name="Eisen J.A."/>
            <person name="Coyne R.S."/>
            <person name="Wu M."/>
            <person name="Wu D."/>
            <person name="Thiagarajan M."/>
            <person name="Wortman J.R."/>
            <person name="Badger J.H."/>
            <person name="Ren Q."/>
            <person name="Amedeo P."/>
            <person name="Jones K.M."/>
            <person name="Tallon L.J."/>
            <person name="Delcher A.L."/>
            <person name="Salzberg S.L."/>
            <person name="Silva J.C."/>
            <person name="Haas B.J."/>
            <person name="Majoros W.H."/>
            <person name="Farzad M."/>
            <person name="Carlton J.M."/>
            <person name="Smith R.K. Jr."/>
            <person name="Garg J."/>
            <person name="Pearlman R.E."/>
            <person name="Karrer K.M."/>
            <person name="Sun L."/>
            <person name="Manning G."/>
            <person name="Elde N.C."/>
            <person name="Turkewitz A.P."/>
            <person name="Asai D.J."/>
            <person name="Wilkes D.E."/>
            <person name="Wang Y."/>
            <person name="Cai H."/>
            <person name="Collins K."/>
            <person name="Stewart B.A."/>
            <person name="Lee S.R."/>
            <person name="Wilamowska K."/>
            <person name="Weinberg Z."/>
            <person name="Ruzzo W.L."/>
            <person name="Wloga D."/>
            <person name="Gaertig J."/>
            <person name="Frankel J."/>
            <person name="Tsao C.-C."/>
            <person name="Gorovsky M.A."/>
            <person name="Keeling P.J."/>
            <person name="Waller R.F."/>
            <person name="Patron N.J."/>
            <person name="Cherry J.M."/>
            <person name="Stover N.A."/>
            <person name="Krieger C.J."/>
            <person name="del Toro C."/>
            <person name="Ryder H.F."/>
            <person name="Williamson S.C."/>
            <person name="Barbeau R.A."/>
            <person name="Hamilton E.P."/>
            <person name="Orias E."/>
        </authorList>
    </citation>
    <scope>NUCLEOTIDE SEQUENCE [LARGE SCALE GENOMIC DNA]</scope>
    <source>
        <strain evidence="3">SB210</strain>
    </source>
</reference>
<feature type="transmembrane region" description="Helical" evidence="1">
    <location>
        <begin position="81"/>
        <end position="107"/>
    </location>
</feature>
<evidence type="ECO:0000256" key="1">
    <source>
        <dbReference type="SAM" id="Phobius"/>
    </source>
</evidence>
<dbReference type="EMBL" id="GG662644">
    <property type="protein sequence ID" value="EAR99053.1"/>
    <property type="molecule type" value="Genomic_DNA"/>
</dbReference>
<dbReference type="HOGENOM" id="CLU_1269171_0_0_1"/>
<keyword evidence="1" id="KW-1133">Transmembrane helix</keyword>
<dbReference type="OMA" id="WHYCIIN"/>
<dbReference type="Proteomes" id="UP000009168">
    <property type="component" value="Unassembled WGS sequence"/>
</dbReference>
<organism evidence="2 3">
    <name type="scientific">Tetrahymena thermophila (strain SB210)</name>
    <dbReference type="NCBI Taxonomy" id="312017"/>
    <lineage>
        <taxon>Eukaryota</taxon>
        <taxon>Sar</taxon>
        <taxon>Alveolata</taxon>
        <taxon>Ciliophora</taxon>
        <taxon>Intramacronucleata</taxon>
        <taxon>Oligohymenophorea</taxon>
        <taxon>Hymenostomatida</taxon>
        <taxon>Tetrahymenina</taxon>
        <taxon>Tetrahymenidae</taxon>
        <taxon>Tetrahymena</taxon>
    </lineage>
</organism>
<proteinExistence type="predicted"/>
<feature type="transmembrane region" description="Helical" evidence="1">
    <location>
        <begin position="41"/>
        <end position="60"/>
    </location>
</feature>
<dbReference type="InParanoid" id="Q23RJ5"/>
<protein>
    <submittedName>
        <fullName evidence="2">Transmembrane protein, putative</fullName>
    </submittedName>
</protein>
<accession>Q23RJ5</accession>
<keyword evidence="3" id="KW-1185">Reference proteome</keyword>